<keyword evidence="11" id="KW-1133">Transmembrane helix</keyword>
<dbReference type="Pfam" id="PF00069">
    <property type="entry name" value="Pkinase"/>
    <property type="match status" value="1"/>
</dbReference>
<feature type="non-terminal residue" evidence="13">
    <location>
        <position position="1"/>
    </location>
</feature>
<comment type="similarity">
    <text evidence="1">Belongs to the apolipoprotein L family.</text>
</comment>
<keyword evidence="7" id="KW-0067">ATP-binding</keyword>
<evidence type="ECO:0000256" key="10">
    <source>
        <dbReference type="SAM" id="MobiDB-lite"/>
    </source>
</evidence>
<dbReference type="EMBL" id="JAHUTJ010051137">
    <property type="protein sequence ID" value="MED6284584.1"/>
    <property type="molecule type" value="Genomic_DNA"/>
</dbReference>
<reference evidence="13 14" key="1">
    <citation type="submission" date="2021-06" db="EMBL/GenBank/DDBJ databases">
        <authorList>
            <person name="Palmer J.M."/>
        </authorList>
    </citation>
    <scope>NUCLEOTIDE SEQUENCE [LARGE SCALE GENOMIC DNA]</scope>
    <source>
        <strain evidence="13 14">CL_MEX2019</strain>
        <tissue evidence="13">Muscle</tissue>
    </source>
</reference>
<evidence type="ECO:0000256" key="9">
    <source>
        <dbReference type="ARBA" id="ARBA00048679"/>
    </source>
</evidence>
<evidence type="ECO:0000256" key="2">
    <source>
        <dbReference type="ARBA" id="ARBA00012513"/>
    </source>
</evidence>
<dbReference type="SUPFAM" id="SSF56112">
    <property type="entry name" value="Protein kinase-like (PK-like)"/>
    <property type="match status" value="1"/>
</dbReference>
<dbReference type="InterPro" id="IPR008405">
    <property type="entry name" value="ApoL"/>
</dbReference>
<feature type="transmembrane region" description="Helical" evidence="11">
    <location>
        <begin position="452"/>
        <end position="471"/>
    </location>
</feature>
<dbReference type="EC" id="2.7.11.1" evidence="2"/>
<evidence type="ECO:0000256" key="11">
    <source>
        <dbReference type="SAM" id="Phobius"/>
    </source>
</evidence>
<dbReference type="InterPro" id="IPR011009">
    <property type="entry name" value="Kinase-like_dom_sf"/>
</dbReference>
<dbReference type="PANTHER" id="PTHR44899:SF3">
    <property type="entry name" value="SERINE_THREONINE-PROTEIN KINASE NEK1"/>
    <property type="match status" value="1"/>
</dbReference>
<evidence type="ECO:0000256" key="8">
    <source>
        <dbReference type="ARBA" id="ARBA00047899"/>
    </source>
</evidence>
<evidence type="ECO:0000256" key="1">
    <source>
        <dbReference type="ARBA" id="ARBA00010090"/>
    </source>
</evidence>
<keyword evidence="4" id="KW-0808">Transferase</keyword>
<comment type="caution">
    <text evidence="13">The sequence shown here is derived from an EMBL/GenBank/DDBJ whole genome shotgun (WGS) entry which is preliminary data.</text>
</comment>
<evidence type="ECO:0000313" key="14">
    <source>
        <dbReference type="Proteomes" id="UP001352852"/>
    </source>
</evidence>
<keyword evidence="6" id="KW-0418">Kinase</keyword>
<evidence type="ECO:0000256" key="7">
    <source>
        <dbReference type="ARBA" id="ARBA00022840"/>
    </source>
</evidence>
<dbReference type="Pfam" id="PF05461">
    <property type="entry name" value="ApoL"/>
    <property type="match status" value="1"/>
</dbReference>
<evidence type="ECO:0000256" key="5">
    <source>
        <dbReference type="ARBA" id="ARBA00022741"/>
    </source>
</evidence>
<evidence type="ECO:0000313" key="13">
    <source>
        <dbReference type="EMBL" id="MED6284584.1"/>
    </source>
</evidence>
<dbReference type="PANTHER" id="PTHR44899">
    <property type="entry name" value="CAMK FAMILY PROTEIN KINASE"/>
    <property type="match status" value="1"/>
</dbReference>
<comment type="catalytic activity">
    <reaction evidence="9">
        <text>L-seryl-[protein] + ATP = O-phospho-L-seryl-[protein] + ADP + H(+)</text>
        <dbReference type="Rhea" id="RHEA:17989"/>
        <dbReference type="Rhea" id="RHEA-COMP:9863"/>
        <dbReference type="Rhea" id="RHEA-COMP:11604"/>
        <dbReference type="ChEBI" id="CHEBI:15378"/>
        <dbReference type="ChEBI" id="CHEBI:29999"/>
        <dbReference type="ChEBI" id="CHEBI:30616"/>
        <dbReference type="ChEBI" id="CHEBI:83421"/>
        <dbReference type="ChEBI" id="CHEBI:456216"/>
        <dbReference type="EC" id="2.7.11.1"/>
    </reaction>
</comment>
<accession>A0ABU7EBJ3</accession>
<dbReference type="Proteomes" id="UP001352852">
    <property type="component" value="Unassembled WGS sequence"/>
</dbReference>
<dbReference type="Gene3D" id="1.10.510.10">
    <property type="entry name" value="Transferase(Phosphotransferase) domain 1"/>
    <property type="match status" value="1"/>
</dbReference>
<keyword evidence="3" id="KW-0723">Serine/threonine-protein kinase</keyword>
<keyword evidence="11" id="KW-0472">Membrane</keyword>
<keyword evidence="5" id="KW-0547">Nucleotide-binding</keyword>
<organism evidence="13 14">
    <name type="scientific">Characodon lateralis</name>
    <dbReference type="NCBI Taxonomy" id="208331"/>
    <lineage>
        <taxon>Eukaryota</taxon>
        <taxon>Metazoa</taxon>
        <taxon>Chordata</taxon>
        <taxon>Craniata</taxon>
        <taxon>Vertebrata</taxon>
        <taxon>Euteleostomi</taxon>
        <taxon>Actinopterygii</taxon>
        <taxon>Neopterygii</taxon>
        <taxon>Teleostei</taxon>
        <taxon>Neoteleostei</taxon>
        <taxon>Acanthomorphata</taxon>
        <taxon>Ovalentaria</taxon>
        <taxon>Atherinomorphae</taxon>
        <taxon>Cyprinodontiformes</taxon>
        <taxon>Goodeidae</taxon>
        <taxon>Characodon</taxon>
    </lineage>
</organism>
<feature type="region of interest" description="Disordered" evidence="10">
    <location>
        <begin position="485"/>
        <end position="506"/>
    </location>
</feature>
<evidence type="ECO:0000256" key="3">
    <source>
        <dbReference type="ARBA" id="ARBA00022527"/>
    </source>
</evidence>
<feature type="domain" description="Protein kinase" evidence="12">
    <location>
        <begin position="1"/>
        <end position="260"/>
    </location>
</feature>
<proteinExistence type="inferred from homology"/>
<gene>
    <name evidence="13" type="ORF">CHARACLAT_020615</name>
</gene>
<name>A0ABU7EBJ3_9TELE</name>
<dbReference type="PROSITE" id="PS50011">
    <property type="entry name" value="PROTEIN_KINASE_DOM"/>
    <property type="match status" value="1"/>
</dbReference>
<comment type="catalytic activity">
    <reaction evidence="8">
        <text>L-threonyl-[protein] + ATP = O-phospho-L-threonyl-[protein] + ADP + H(+)</text>
        <dbReference type="Rhea" id="RHEA:46608"/>
        <dbReference type="Rhea" id="RHEA-COMP:11060"/>
        <dbReference type="Rhea" id="RHEA-COMP:11605"/>
        <dbReference type="ChEBI" id="CHEBI:15378"/>
        <dbReference type="ChEBI" id="CHEBI:30013"/>
        <dbReference type="ChEBI" id="CHEBI:30616"/>
        <dbReference type="ChEBI" id="CHEBI:61977"/>
        <dbReference type="ChEBI" id="CHEBI:456216"/>
        <dbReference type="EC" id="2.7.11.1"/>
    </reaction>
</comment>
<keyword evidence="11" id="KW-0812">Transmembrane</keyword>
<dbReference type="InterPro" id="IPR000719">
    <property type="entry name" value="Prot_kinase_dom"/>
</dbReference>
<evidence type="ECO:0000256" key="4">
    <source>
        <dbReference type="ARBA" id="ARBA00022679"/>
    </source>
</evidence>
<dbReference type="InterPro" id="IPR051131">
    <property type="entry name" value="NEK_Ser/Thr_kinase_NIMA"/>
</dbReference>
<keyword evidence="14" id="KW-1185">Reference proteome</keyword>
<protein>
    <recommendedName>
        <fullName evidence="2">non-specific serine/threonine protein kinase</fullName>
        <ecNumber evidence="2">2.7.11.1</ecNumber>
    </recommendedName>
</protein>
<evidence type="ECO:0000256" key="6">
    <source>
        <dbReference type="ARBA" id="ARBA00022777"/>
    </source>
</evidence>
<evidence type="ECO:0000259" key="12">
    <source>
        <dbReference type="PROSITE" id="PS50011"/>
    </source>
</evidence>
<sequence length="588" mass="64519">LRRMGQEQSKLKQEGYVETQRTEKYIIATKDDDTFFIKRVALSEHSATPNALTSEIETLQKLDHPHLVKIKKYFTDESQKMSYVVMENCRGGNLADKIREMPPETPQESKVLSWIAEICMALKAIHEVALLHKDLMPKNVLFTEFGLVCLGGFGKIHENSKKLPSVTSEATINYLAPEVFPEGTYDAKSDIWSVGCILYELCTKQRAFPEETPVKLMPRIIRAQLPSEFSLELCDLLADLLKTDPRDRPTASEILARPIIIRCLTTKCQTTEKELQIKLEKLRSLADGLERVHEGTTIGSLTGGVVGAVGGITSIVGLILAPFTLGTSLIVTGVGVGVGAVGGVTAGASNITNVINQSSGRKAVRRIIKDFKQKLCAVVSWLLEIESSLQTISSSCAQACDADGNFIKENLRIGFTAGRGLSGITELIRLVKVLNIGKITAQMSRVVRVAEAATGVLSGLFVAVDIFFIAMDAKEIHHIRKGREVEGTVTASPQSEDENDNPAPTSDMTMLLNGSLMQKSNLAENNQASNQSAPKKADIRSEVMKFVKSVREAAENLEKVLGELKTAIQSIPSFQESNELERQNMEWM</sequence>